<evidence type="ECO:0008006" key="3">
    <source>
        <dbReference type="Google" id="ProtNLM"/>
    </source>
</evidence>
<name>A0A444XVN3_ARAHY</name>
<organism evidence="1 2">
    <name type="scientific">Arachis hypogaea</name>
    <name type="common">Peanut</name>
    <dbReference type="NCBI Taxonomy" id="3818"/>
    <lineage>
        <taxon>Eukaryota</taxon>
        <taxon>Viridiplantae</taxon>
        <taxon>Streptophyta</taxon>
        <taxon>Embryophyta</taxon>
        <taxon>Tracheophyta</taxon>
        <taxon>Spermatophyta</taxon>
        <taxon>Magnoliopsida</taxon>
        <taxon>eudicotyledons</taxon>
        <taxon>Gunneridae</taxon>
        <taxon>Pentapetalae</taxon>
        <taxon>rosids</taxon>
        <taxon>fabids</taxon>
        <taxon>Fabales</taxon>
        <taxon>Fabaceae</taxon>
        <taxon>Papilionoideae</taxon>
        <taxon>50 kb inversion clade</taxon>
        <taxon>dalbergioids sensu lato</taxon>
        <taxon>Dalbergieae</taxon>
        <taxon>Pterocarpus clade</taxon>
        <taxon>Arachis</taxon>
    </lineage>
</organism>
<keyword evidence="2" id="KW-1185">Reference proteome</keyword>
<protein>
    <recommendedName>
        <fullName evidence="3">Endonuclease/exonuclease/phosphatase domain-containing protein</fullName>
    </recommendedName>
</protein>
<dbReference type="InterPro" id="IPR036691">
    <property type="entry name" value="Endo/exonu/phosph_ase_sf"/>
</dbReference>
<dbReference type="EMBL" id="SDMP01000019">
    <property type="protein sequence ID" value="RYQ93858.1"/>
    <property type="molecule type" value="Genomic_DNA"/>
</dbReference>
<evidence type="ECO:0000313" key="2">
    <source>
        <dbReference type="Proteomes" id="UP000289738"/>
    </source>
</evidence>
<comment type="caution">
    <text evidence="1">The sequence shown here is derived from an EMBL/GenBank/DDBJ whole genome shotgun (WGS) entry which is preliminary data.</text>
</comment>
<dbReference type="SUPFAM" id="SSF56219">
    <property type="entry name" value="DNase I-like"/>
    <property type="match status" value="1"/>
</dbReference>
<accession>A0A444XVN3</accession>
<dbReference type="Proteomes" id="UP000289738">
    <property type="component" value="Chromosome B09"/>
</dbReference>
<evidence type="ECO:0000313" key="1">
    <source>
        <dbReference type="EMBL" id="RYQ93858.1"/>
    </source>
</evidence>
<reference evidence="1 2" key="1">
    <citation type="submission" date="2019-01" db="EMBL/GenBank/DDBJ databases">
        <title>Sequencing of cultivated peanut Arachis hypogaea provides insights into genome evolution and oil improvement.</title>
        <authorList>
            <person name="Chen X."/>
        </authorList>
    </citation>
    <scope>NUCLEOTIDE SEQUENCE [LARGE SCALE GENOMIC DNA]</scope>
    <source>
        <strain evidence="2">cv. Fuhuasheng</strain>
        <tissue evidence="1">Leaves</tissue>
    </source>
</reference>
<sequence>MLEELFKVLISTISLLRKLNDNNISITTLESNQQFIHTRVQHHIQDPWYLTAVYASPQPNNGRVIWQNIERITRNMGEPWLLIGDFNEIKDGTEKKGGRPIDLRMCRNFANWIDRCGLVDLEFIGSRFT</sequence>
<dbReference type="PANTHER" id="PTHR35218">
    <property type="entry name" value="RNASE H DOMAIN-CONTAINING PROTEIN"/>
    <property type="match status" value="1"/>
</dbReference>
<dbReference type="Gene3D" id="3.60.10.10">
    <property type="entry name" value="Endonuclease/exonuclease/phosphatase"/>
    <property type="match status" value="1"/>
</dbReference>
<gene>
    <name evidence="1" type="ORF">Ahy_B09g100085</name>
</gene>
<proteinExistence type="predicted"/>
<dbReference type="PANTHER" id="PTHR35218:SF9">
    <property type="entry name" value="ENDONUCLEASE_EXONUCLEASE_PHOSPHATASE DOMAIN-CONTAINING PROTEIN"/>
    <property type="match status" value="1"/>
</dbReference>
<dbReference type="AlphaFoldDB" id="A0A444XVN3"/>